<dbReference type="PANTHER" id="PTHR34535:SF3">
    <property type="entry name" value="HYDROGENASE MATURATION FACTOR HYPA"/>
    <property type="match status" value="1"/>
</dbReference>
<feature type="binding site" evidence="5">
    <location>
        <position position="76"/>
    </location>
    <ligand>
        <name>Zn(2+)</name>
        <dbReference type="ChEBI" id="CHEBI:29105"/>
    </ligand>
</feature>
<accession>A0A2N3PKC9</accession>
<dbReference type="PANTHER" id="PTHR34535">
    <property type="entry name" value="HYDROGENASE MATURATION FACTOR HYPA"/>
    <property type="match status" value="1"/>
</dbReference>
<dbReference type="GeneID" id="97289954"/>
<evidence type="ECO:0000256" key="3">
    <source>
        <dbReference type="ARBA" id="ARBA00022723"/>
    </source>
</evidence>
<sequence>MHEFSIVSSLLESCEKIAKKNKANKILVVHVEIGERSGVNPMLLQSAFSEFKIGSKCENAELDVSFKKVELTCKSCGAIGEAHGINYTKCPKCQSENVFISAGNEMLLLRLEME</sequence>
<evidence type="ECO:0000256" key="4">
    <source>
        <dbReference type="ARBA" id="ARBA00022833"/>
    </source>
</evidence>
<evidence type="ECO:0000256" key="5">
    <source>
        <dbReference type="HAMAP-Rule" id="MF_00213"/>
    </source>
</evidence>
<evidence type="ECO:0000256" key="2">
    <source>
        <dbReference type="ARBA" id="ARBA00022596"/>
    </source>
</evidence>
<protein>
    <recommendedName>
        <fullName evidence="5">Hydrogenase maturation factor HypA</fullName>
    </recommendedName>
</protein>
<evidence type="ECO:0000256" key="1">
    <source>
        <dbReference type="ARBA" id="ARBA00010748"/>
    </source>
</evidence>
<feature type="binding site" evidence="5">
    <location>
        <position position="93"/>
    </location>
    <ligand>
        <name>Zn(2+)</name>
        <dbReference type="ChEBI" id="CHEBI:29105"/>
    </ligand>
</feature>
<evidence type="ECO:0000313" key="6">
    <source>
        <dbReference type="EMBL" id="PKT81879.1"/>
    </source>
</evidence>
<dbReference type="RefSeq" id="WP_006802408.1">
    <property type="nucleotide sequence ID" value="NZ_CABKOI010000020.1"/>
</dbReference>
<feature type="binding site" evidence="5">
    <location>
        <position position="2"/>
    </location>
    <ligand>
        <name>Ni(2+)</name>
        <dbReference type="ChEBI" id="CHEBI:49786"/>
    </ligand>
</feature>
<dbReference type="OrthoDB" id="9800361at2"/>
<dbReference type="GO" id="GO:0051604">
    <property type="term" value="P:protein maturation"/>
    <property type="evidence" value="ECO:0007669"/>
    <property type="project" value="InterPro"/>
</dbReference>
<dbReference type="PIRSF" id="PIRSF004761">
    <property type="entry name" value="Hydrgn_mat_HypA"/>
    <property type="match status" value="1"/>
</dbReference>
<dbReference type="GO" id="GO:0008270">
    <property type="term" value="F:zinc ion binding"/>
    <property type="evidence" value="ECO:0007669"/>
    <property type="project" value="UniProtKB-UniRule"/>
</dbReference>
<dbReference type="EMBL" id="MBPK01000011">
    <property type="protein sequence ID" value="PKT81879.1"/>
    <property type="molecule type" value="Genomic_DNA"/>
</dbReference>
<dbReference type="Proteomes" id="UP000233350">
    <property type="component" value="Unassembled WGS sequence"/>
</dbReference>
<dbReference type="Pfam" id="PF01155">
    <property type="entry name" value="HypA"/>
    <property type="match status" value="1"/>
</dbReference>
<reference evidence="6 7" key="1">
    <citation type="submission" date="2016-07" db="EMBL/GenBank/DDBJ databases">
        <title>Detection of Helicobacter winghamensis from caecal content of red fox (Vulpes vulpes).</title>
        <authorList>
            <person name="Zanoni R.G."/>
            <person name="Florio D."/>
            <person name="Caffara M."/>
            <person name="Renzi M."/>
            <person name="Parisi A."/>
            <person name="Pasquali F."/>
            <person name="Manfreda G."/>
        </authorList>
    </citation>
    <scope>NUCLEOTIDE SEQUENCE [LARGE SCALE GENOMIC DNA]</scope>
    <source>
        <strain evidence="6 7">295_13</strain>
    </source>
</reference>
<evidence type="ECO:0000313" key="7">
    <source>
        <dbReference type="Proteomes" id="UP000233350"/>
    </source>
</evidence>
<keyword evidence="2 5" id="KW-0533">Nickel</keyword>
<comment type="caution">
    <text evidence="6">The sequence shown here is derived from an EMBL/GenBank/DDBJ whole genome shotgun (WGS) entry which is preliminary data.</text>
</comment>
<dbReference type="Gene3D" id="3.30.2320.80">
    <property type="match status" value="1"/>
</dbReference>
<organism evidence="6 7">
    <name type="scientific">Helicobacter winghamensis</name>
    <dbReference type="NCBI Taxonomy" id="157268"/>
    <lineage>
        <taxon>Bacteria</taxon>
        <taxon>Pseudomonadati</taxon>
        <taxon>Campylobacterota</taxon>
        <taxon>Epsilonproteobacteria</taxon>
        <taxon>Campylobacterales</taxon>
        <taxon>Helicobacteraceae</taxon>
        <taxon>Helicobacter</taxon>
    </lineage>
</organism>
<dbReference type="InterPro" id="IPR020538">
    <property type="entry name" value="Hydgase_Ni_incorp_HypA/HybF_CS"/>
</dbReference>
<gene>
    <name evidence="5" type="primary">hypA</name>
    <name evidence="6" type="ORF">BCM31_01455</name>
</gene>
<dbReference type="GO" id="GO:0016151">
    <property type="term" value="F:nickel cation binding"/>
    <property type="evidence" value="ECO:0007669"/>
    <property type="project" value="UniProtKB-UniRule"/>
</dbReference>
<dbReference type="NCBIfam" id="NF001839">
    <property type="entry name" value="PRK00564.1"/>
    <property type="match status" value="1"/>
</dbReference>
<keyword evidence="4 5" id="KW-0862">Zinc</keyword>
<comment type="similarity">
    <text evidence="1 5">Belongs to the HypA/HybF family.</text>
</comment>
<feature type="binding site" evidence="5">
    <location>
        <position position="90"/>
    </location>
    <ligand>
        <name>Zn(2+)</name>
        <dbReference type="ChEBI" id="CHEBI:29105"/>
    </ligand>
</feature>
<dbReference type="STRING" id="556267.HWAG_00714"/>
<name>A0A2N3PKC9_9HELI</name>
<comment type="function">
    <text evidence="5">Involved in the maturation of [NiFe] hydrogenases. Required for nickel insertion into the metal center of the hydrogenase.</text>
</comment>
<dbReference type="AlphaFoldDB" id="A0A2N3PKC9"/>
<proteinExistence type="inferred from homology"/>
<dbReference type="NCBIfam" id="TIGR00100">
    <property type="entry name" value="hypA"/>
    <property type="match status" value="1"/>
</dbReference>
<dbReference type="InterPro" id="IPR000688">
    <property type="entry name" value="HypA/HybF"/>
</dbReference>
<dbReference type="HAMAP" id="MF_00213">
    <property type="entry name" value="HypA_HybF"/>
    <property type="match status" value="1"/>
</dbReference>
<keyword evidence="3 5" id="KW-0479">Metal-binding</keyword>
<feature type="binding site" evidence="5">
    <location>
        <position position="73"/>
    </location>
    <ligand>
        <name>Zn(2+)</name>
        <dbReference type="ChEBI" id="CHEBI:29105"/>
    </ligand>
</feature>
<dbReference type="PROSITE" id="PS01249">
    <property type="entry name" value="HYPA"/>
    <property type="match status" value="1"/>
</dbReference>
<keyword evidence="7" id="KW-1185">Reference proteome</keyword>